<keyword evidence="7 9" id="KW-1133">Transmembrane helix</keyword>
<accession>A0A7R6TNN4</accession>
<evidence type="ECO:0000256" key="3">
    <source>
        <dbReference type="ARBA" id="ARBA00022428"/>
    </source>
</evidence>
<dbReference type="InterPro" id="IPR026046">
    <property type="entry name" value="UBIAD1"/>
</dbReference>
<dbReference type="EMBL" id="AP022345">
    <property type="protein sequence ID" value="BBU69757.1"/>
    <property type="molecule type" value="Genomic_DNA"/>
</dbReference>
<dbReference type="InterPro" id="IPR044878">
    <property type="entry name" value="UbiA_sf"/>
</dbReference>
<dbReference type="UniPathway" id="UPA00079"/>
<feature type="transmembrane region" description="Helical" evidence="9">
    <location>
        <begin position="247"/>
        <end position="264"/>
    </location>
</feature>
<dbReference type="RefSeq" id="WP_162049562.1">
    <property type="nucleotide sequence ID" value="NZ_AP022345.1"/>
</dbReference>
<keyword evidence="3" id="KW-0474">Menaquinone biosynthesis</keyword>
<dbReference type="InterPro" id="IPR000537">
    <property type="entry name" value="UbiA_prenyltransferase"/>
</dbReference>
<keyword evidence="8 9" id="KW-0472">Membrane</keyword>
<feature type="transmembrane region" description="Helical" evidence="9">
    <location>
        <begin position="41"/>
        <end position="60"/>
    </location>
</feature>
<feature type="transmembrane region" description="Helical" evidence="9">
    <location>
        <begin position="122"/>
        <end position="138"/>
    </location>
</feature>
<keyword evidence="4" id="KW-1003">Cell membrane</keyword>
<dbReference type="Proteomes" id="UP000463961">
    <property type="component" value="Chromosome"/>
</dbReference>
<feature type="transmembrane region" description="Helical" evidence="9">
    <location>
        <begin position="276"/>
        <end position="299"/>
    </location>
</feature>
<name>A0A7R6TNN4_9RHOO</name>
<evidence type="ECO:0000256" key="4">
    <source>
        <dbReference type="ARBA" id="ARBA00022475"/>
    </source>
</evidence>
<feature type="transmembrane region" description="Helical" evidence="9">
    <location>
        <begin position="150"/>
        <end position="166"/>
    </location>
</feature>
<dbReference type="GO" id="GO:0016020">
    <property type="term" value="C:membrane"/>
    <property type="evidence" value="ECO:0007669"/>
    <property type="project" value="UniProtKB-SubCell"/>
</dbReference>
<reference evidence="11" key="1">
    <citation type="submission" date="2020-01" db="EMBL/GenBank/DDBJ databases">
        <title>Phosphoaccumulans saitamaens gen. nov., sp. nov., a polyphosphate accumulating bacterium isolated from surface river water.</title>
        <authorList>
            <person name="Watanabe K."/>
            <person name="Suda W."/>
        </authorList>
    </citation>
    <scope>NUCLEOTIDE SEQUENCE [LARGE SCALE GENOMIC DNA]</scope>
    <source>
        <strain evidence="11">ICHIAU1</strain>
    </source>
</reference>
<gene>
    <name evidence="10" type="primary">menA</name>
    <name evidence="10" type="ORF">ICHIAU1_20400</name>
</gene>
<feature type="transmembrane region" description="Helical" evidence="9">
    <location>
        <begin position="220"/>
        <end position="241"/>
    </location>
</feature>
<evidence type="ECO:0000256" key="1">
    <source>
        <dbReference type="ARBA" id="ARBA00004141"/>
    </source>
</evidence>
<dbReference type="GO" id="GO:0042371">
    <property type="term" value="P:vitamin K biosynthetic process"/>
    <property type="evidence" value="ECO:0007669"/>
    <property type="project" value="TreeGrafter"/>
</dbReference>
<organism evidence="10 11">
    <name type="scientific">Fluviibacter phosphoraccumulans</name>
    <dbReference type="NCBI Taxonomy" id="1751046"/>
    <lineage>
        <taxon>Bacteria</taxon>
        <taxon>Pseudomonadati</taxon>
        <taxon>Pseudomonadota</taxon>
        <taxon>Betaproteobacteria</taxon>
        <taxon>Rhodocyclales</taxon>
        <taxon>Fluviibacteraceae</taxon>
        <taxon>Fluviibacter</taxon>
    </lineage>
</organism>
<dbReference type="PANTHER" id="PTHR13929">
    <property type="entry name" value="1,4-DIHYDROXY-2-NAPHTHOATE OCTAPRENYLTRANSFERASE"/>
    <property type="match status" value="1"/>
</dbReference>
<dbReference type="AlphaFoldDB" id="A0A7R6TNN4"/>
<dbReference type="PANTHER" id="PTHR13929:SF0">
    <property type="entry name" value="UBIA PRENYLTRANSFERASE DOMAIN-CONTAINING PROTEIN 1"/>
    <property type="match status" value="1"/>
</dbReference>
<comment type="subcellular location">
    <subcellularLocation>
        <location evidence="1">Membrane</location>
        <topology evidence="1">Multi-pass membrane protein</topology>
    </subcellularLocation>
</comment>
<dbReference type="OrthoDB" id="9767568at2"/>
<keyword evidence="5 10" id="KW-0808">Transferase</keyword>
<dbReference type="GO" id="GO:0009234">
    <property type="term" value="P:menaquinone biosynthetic process"/>
    <property type="evidence" value="ECO:0007669"/>
    <property type="project" value="UniProtKB-UniPathway"/>
</dbReference>
<evidence type="ECO:0000256" key="7">
    <source>
        <dbReference type="ARBA" id="ARBA00022989"/>
    </source>
</evidence>
<evidence type="ECO:0000256" key="6">
    <source>
        <dbReference type="ARBA" id="ARBA00022692"/>
    </source>
</evidence>
<evidence type="ECO:0000313" key="11">
    <source>
        <dbReference type="Proteomes" id="UP000463961"/>
    </source>
</evidence>
<feature type="transmembrane region" description="Helical" evidence="9">
    <location>
        <begin position="178"/>
        <end position="199"/>
    </location>
</feature>
<sequence>MKQAASIWLAATRPAFLSVTLVGVLLGLSAAMAAQAYRSTWLAALTILFALIAHAGANVINDYYDARNGSDAANVDRIYPFTGGSRFIQDGVLTSRQTARFGYLLLGIVIPSGLYLVWESGPGLICIGLIGLFAGWAYSSKPFALQSRGVGELTIILAWLMVVLGSDYVQQKSVSESAVLTGLAYALLVANVLFVNQIPDRIADRAAGKKTVIVRWGTQVAPWGSLALYSGAIMIVAIGIFNDQLPGTTALAFLAAIPALFGLSKLFKKPTDRAQLMIVIPTTIISCLLFGLLLALGMLL</sequence>
<evidence type="ECO:0000256" key="9">
    <source>
        <dbReference type="SAM" id="Phobius"/>
    </source>
</evidence>
<proteinExistence type="predicted"/>
<dbReference type="GO" id="GO:0004659">
    <property type="term" value="F:prenyltransferase activity"/>
    <property type="evidence" value="ECO:0007669"/>
    <property type="project" value="InterPro"/>
</dbReference>
<feature type="transmembrane region" description="Helical" evidence="9">
    <location>
        <begin position="98"/>
        <end position="116"/>
    </location>
</feature>
<dbReference type="Pfam" id="PF01040">
    <property type="entry name" value="UbiA"/>
    <property type="match status" value="1"/>
</dbReference>
<dbReference type="CDD" id="cd13962">
    <property type="entry name" value="PT_UbiA_UBIAD1"/>
    <property type="match status" value="1"/>
</dbReference>
<dbReference type="Gene3D" id="1.10.357.140">
    <property type="entry name" value="UbiA prenyltransferase"/>
    <property type="match status" value="1"/>
</dbReference>
<protein>
    <submittedName>
        <fullName evidence="10">1,4-dihydroxy-2-naphthoate octaprenyltransferase</fullName>
    </submittedName>
</protein>
<keyword evidence="6 9" id="KW-0812">Transmembrane</keyword>
<dbReference type="PIRSF" id="PIRSF005355">
    <property type="entry name" value="UBIAD1"/>
    <property type="match status" value="1"/>
</dbReference>
<evidence type="ECO:0000256" key="2">
    <source>
        <dbReference type="ARBA" id="ARBA00004863"/>
    </source>
</evidence>
<keyword evidence="11" id="KW-1185">Reference proteome</keyword>
<evidence type="ECO:0000256" key="8">
    <source>
        <dbReference type="ARBA" id="ARBA00023136"/>
    </source>
</evidence>
<evidence type="ECO:0000256" key="5">
    <source>
        <dbReference type="ARBA" id="ARBA00022679"/>
    </source>
</evidence>
<comment type="pathway">
    <text evidence="2">Quinol/quinone metabolism; menaquinone biosynthesis.</text>
</comment>
<evidence type="ECO:0000313" key="10">
    <source>
        <dbReference type="EMBL" id="BBU69757.1"/>
    </source>
</evidence>